<dbReference type="InterPro" id="IPR016024">
    <property type="entry name" value="ARM-type_fold"/>
</dbReference>
<dbReference type="Pfam" id="PF08713">
    <property type="entry name" value="DNA_alkylation"/>
    <property type="match status" value="1"/>
</dbReference>
<dbReference type="InterPro" id="IPR014825">
    <property type="entry name" value="DNA_alkylation"/>
</dbReference>
<comment type="caution">
    <text evidence="2">The sequence shown here is derived from an EMBL/GenBank/DDBJ whole genome shotgun (WGS) entry which is preliminary data.</text>
</comment>
<sequence length="375" mass="40357">MNELINAGSVRTLTRILGQTAPAIRWDRTAAAASGLDRLVLRARTDLLAGALVADIAGSPSPGYATAARSFRAALQVPEFTGWFVWPVSEAAVTLALDSGAAGDFDDCLALMAALTPRLTSEFAVRRLLARDPERALAAAREWADSADEHVRRLASEGTRPYLPWAVRVPSLIQRPQATIPILDALYRDPSEYVRRSVANHLNDLARHAPDPVVDTARRWLTAPDANTARLVRHGLRTLVKKGHPDALALLGFTPAGGRQRPEPGPERSHPAGRAGVHVRRHQHRKRGRAPRPGLPGALPQSQRPRVRQGLQDLHRDPWPGGEPERDQAPCLPADDHQGALSGCPCAGAAGQWRGPGQDGVPRRAALAAALARTA</sequence>
<dbReference type="Proteomes" id="UP000011189">
    <property type="component" value="Unassembled WGS sequence"/>
</dbReference>
<evidence type="ECO:0000256" key="1">
    <source>
        <dbReference type="SAM" id="MobiDB-lite"/>
    </source>
</evidence>
<evidence type="ECO:0000313" key="2">
    <source>
        <dbReference type="EMBL" id="ELT43816.1"/>
    </source>
</evidence>
<name>L8TQ47_9MICC</name>
<reference evidence="3" key="1">
    <citation type="journal article" date="2013" name="Genome Announc.">
        <title>Draft Genome Sequence of the 2-Chloro-4-Nitrophenol-Degrading Bacterium Arthrobacter sp. Strain SJCon.</title>
        <authorList>
            <person name="Vikram S."/>
            <person name="Kumar S."/>
            <person name="Vaidya B."/>
            <person name="Pinnaka A.K."/>
            <person name="Raghava G.P."/>
        </authorList>
    </citation>
    <scope>NUCLEOTIDE SEQUENCE [LARGE SCALE GENOMIC DNA]</scope>
    <source>
        <strain evidence="3">SJCon</strain>
    </source>
</reference>
<dbReference type="Gene3D" id="1.25.40.290">
    <property type="entry name" value="ARM repeat domains"/>
    <property type="match status" value="1"/>
</dbReference>
<dbReference type="InterPro" id="IPR021133">
    <property type="entry name" value="HEAT_type_2"/>
</dbReference>
<feature type="region of interest" description="Disordered" evidence="1">
    <location>
        <begin position="251"/>
        <end position="361"/>
    </location>
</feature>
<feature type="compositionally biased region" description="Basic and acidic residues" evidence="1">
    <location>
        <begin position="313"/>
        <end position="338"/>
    </location>
</feature>
<evidence type="ECO:0000313" key="3">
    <source>
        <dbReference type="Proteomes" id="UP000011189"/>
    </source>
</evidence>
<dbReference type="EMBL" id="AOFD01000038">
    <property type="protein sequence ID" value="ELT43816.1"/>
    <property type="molecule type" value="Genomic_DNA"/>
</dbReference>
<dbReference type="PROSITE" id="PS50077">
    <property type="entry name" value="HEAT_REPEAT"/>
    <property type="match status" value="1"/>
</dbReference>
<protein>
    <submittedName>
        <fullName evidence="2">Putative DNA alkylation repair protein</fullName>
    </submittedName>
</protein>
<dbReference type="AlphaFoldDB" id="L8TQ47"/>
<feature type="compositionally biased region" description="Basic residues" evidence="1">
    <location>
        <begin position="277"/>
        <end position="290"/>
    </location>
</feature>
<feature type="compositionally biased region" description="Basic and acidic residues" evidence="1">
    <location>
        <begin position="260"/>
        <end position="270"/>
    </location>
</feature>
<dbReference type="SUPFAM" id="SSF48371">
    <property type="entry name" value="ARM repeat"/>
    <property type="match status" value="1"/>
</dbReference>
<keyword evidence="3" id="KW-1185">Reference proteome</keyword>
<proteinExistence type="predicted"/>
<accession>L8TQ47</accession>
<gene>
    <name evidence="2" type="ORF">G205_16097</name>
</gene>
<organism evidence="2 3">
    <name type="scientific">Arthrobacter nitrophenolicus</name>
    <dbReference type="NCBI Taxonomy" id="683150"/>
    <lineage>
        <taxon>Bacteria</taxon>
        <taxon>Bacillati</taxon>
        <taxon>Actinomycetota</taxon>
        <taxon>Actinomycetes</taxon>
        <taxon>Micrococcales</taxon>
        <taxon>Micrococcaceae</taxon>
        <taxon>Arthrobacter</taxon>
    </lineage>
</organism>